<dbReference type="InterPro" id="IPR057954">
    <property type="entry name" value="SET_TTL12"/>
</dbReference>
<dbReference type="PROSITE" id="PS51221">
    <property type="entry name" value="TTL"/>
    <property type="match status" value="1"/>
</dbReference>
<proteinExistence type="predicted"/>
<dbReference type="SUPFAM" id="SSF52047">
    <property type="entry name" value="RNI-like"/>
    <property type="match status" value="1"/>
</dbReference>
<organism evidence="2 3">
    <name type="scientific">Trifolium subterraneum</name>
    <name type="common">Subterranean clover</name>
    <dbReference type="NCBI Taxonomy" id="3900"/>
    <lineage>
        <taxon>Eukaryota</taxon>
        <taxon>Viridiplantae</taxon>
        <taxon>Streptophyta</taxon>
        <taxon>Embryophyta</taxon>
        <taxon>Tracheophyta</taxon>
        <taxon>Spermatophyta</taxon>
        <taxon>Magnoliopsida</taxon>
        <taxon>eudicotyledons</taxon>
        <taxon>Gunneridae</taxon>
        <taxon>Pentapetalae</taxon>
        <taxon>rosids</taxon>
        <taxon>fabids</taxon>
        <taxon>Fabales</taxon>
        <taxon>Fabaceae</taxon>
        <taxon>Papilionoideae</taxon>
        <taxon>50 kb inversion clade</taxon>
        <taxon>NPAAA clade</taxon>
        <taxon>Hologalegina</taxon>
        <taxon>IRL clade</taxon>
        <taxon>Trifolieae</taxon>
        <taxon>Trifolium</taxon>
    </lineage>
</organism>
<gene>
    <name evidence="2" type="ORF">TSUD_375310</name>
</gene>
<dbReference type="InterPro" id="IPR004344">
    <property type="entry name" value="TTL/TTLL_fam"/>
</dbReference>
<reference evidence="3" key="1">
    <citation type="journal article" date="2017" name="Front. Plant Sci.">
        <title>Climate Clever Clovers: New Paradigm to Reduce the Environmental Footprint of Ruminants by Breeding Low Methanogenic Forages Utilizing Haplotype Variation.</title>
        <authorList>
            <person name="Kaur P."/>
            <person name="Appels R."/>
            <person name="Bayer P.E."/>
            <person name="Keeble-Gagnere G."/>
            <person name="Wang J."/>
            <person name="Hirakawa H."/>
            <person name="Shirasawa K."/>
            <person name="Vercoe P."/>
            <person name="Stefanova K."/>
            <person name="Durmic Z."/>
            <person name="Nichols P."/>
            <person name="Revell C."/>
            <person name="Isobe S.N."/>
            <person name="Edwards D."/>
            <person name="Erskine W."/>
        </authorList>
    </citation>
    <scope>NUCLEOTIDE SEQUENCE [LARGE SCALE GENOMIC DNA]</scope>
    <source>
        <strain evidence="3">cv. Daliak</strain>
    </source>
</reference>
<keyword evidence="3" id="KW-1185">Reference proteome</keyword>
<sequence>MVAMATAKRIETFEDFVKVHGILLAASGLPESLHRRLFQKLSTETFDGGEHFQIEPCEDNRMRRLVLTSDSMAKNSNVFLIDHAWTFRLSDAYKQLREVPGLAERMSSLMCVDIDTNLDGENDVNDVDDEASREKLGVVEIVESEVLEAKEKGDGTLRWLELDDLDIDDDMFLSLDLPARFPNLVALSLYGNKLTSAELVVQEVTKFKHLKGLWLNNNPVLKNGDGELADIFLKELPELEIYNSTFTRNFAEWALGFCADIYGKDNPTNANQADSPLLSASNLDISNRNVHNLINKEFSPSCLPSLSYLNIRGNPLEQNSVSDLLDLLRQFPCLRSLEVDIPGPLGGSAIEIMESLPNISEINGISASKILEIGKHVIDSVLLPRLPEWNPDEPIHDRIISAMWPYLMTYRLANEEKLDETSVWYVMDEFGSALRHSDEPNFRVAPFLFMPEGYLLTPALLMIELAFSILWPTRNVCKGDECTRDYLLGIGEDKQRSARLTAWFHTPENYFIQEYAKHNQKLQSTSLIPPTVQSSERSIRPHEGRPLRVYTDIPHVEENLTHPEFAINISPILSKGFDHNWVGTVGASLLSEAFPGFLRIANLPPLVPMWKRSPGEEEQDDIMMSSPVKDPKDADIIWTCVQVDEEMKKATGITDQQYINQFPFEACLVMKHHLAETIQKAHGSPQWLQPTYNLETHLSQLIGDYYLRKREGLDNLWILKPWNMARTIDTAVTDNLPAIIRLMETGPKICQKYIEQPALFQGKKFDLRYIVLVRSMHPLEIFLSDCFWVRIANNQYSLAKSSLFEYETHFTVMNYRGRINHKNIKDFVREFEEEHQVKWLDIHARVRNMIRSVFEAAAVAHPEMHNPTSRAMYGVDVMLDGSFQPKLLEVTYCPDCTRACKYDMDIVVGEGGVAKGCDFFNNVFKCLFLNEISQVSPL</sequence>
<dbReference type="Pfam" id="PF03133">
    <property type="entry name" value="TTL"/>
    <property type="match status" value="1"/>
</dbReference>
<accession>A0A2Z6P0R6</accession>
<dbReference type="InterPro" id="IPR027749">
    <property type="entry name" value="TTLL12"/>
</dbReference>
<name>A0A2Z6P0R6_TRISU</name>
<dbReference type="AlphaFoldDB" id="A0A2Z6P0R6"/>
<dbReference type="EMBL" id="DF973662">
    <property type="protein sequence ID" value="GAU37229.1"/>
    <property type="molecule type" value="Genomic_DNA"/>
</dbReference>
<evidence type="ECO:0000313" key="2">
    <source>
        <dbReference type="EMBL" id="GAU37229.1"/>
    </source>
</evidence>
<feature type="domain" description="Tubulin--tyrosine ligase-like protein 12 SET-like" evidence="1">
    <location>
        <begin position="391"/>
        <end position="505"/>
    </location>
</feature>
<dbReference type="InterPro" id="IPR032675">
    <property type="entry name" value="LRR_dom_sf"/>
</dbReference>
<feature type="domain" description="Tubulin--tyrosine ligase-like protein 12 SET-like" evidence="1">
    <location>
        <begin position="64"/>
        <end position="128"/>
    </location>
</feature>
<dbReference type="OrthoDB" id="202825at2759"/>
<evidence type="ECO:0000259" key="1">
    <source>
        <dbReference type="Pfam" id="PF25556"/>
    </source>
</evidence>
<dbReference type="PANTHER" id="PTHR46088:SF1">
    <property type="entry name" value="TUBULIN--TYROSINE LIGASE-LIKE PROTEIN 12"/>
    <property type="match status" value="1"/>
</dbReference>
<dbReference type="PANTHER" id="PTHR46088">
    <property type="entry name" value="TUBULIN--TYROSINE LIGASE-LIKE PROTEIN 12"/>
    <property type="match status" value="1"/>
</dbReference>
<dbReference type="Pfam" id="PF25556">
    <property type="entry name" value="SET_TTL"/>
    <property type="match status" value="2"/>
</dbReference>
<evidence type="ECO:0000313" key="3">
    <source>
        <dbReference type="Proteomes" id="UP000242715"/>
    </source>
</evidence>
<dbReference type="GO" id="GO:0005737">
    <property type="term" value="C:cytoplasm"/>
    <property type="evidence" value="ECO:0007669"/>
    <property type="project" value="TreeGrafter"/>
</dbReference>
<dbReference type="Gene3D" id="3.80.10.10">
    <property type="entry name" value="Ribonuclease Inhibitor"/>
    <property type="match status" value="1"/>
</dbReference>
<dbReference type="Proteomes" id="UP000242715">
    <property type="component" value="Unassembled WGS sequence"/>
</dbReference>
<dbReference type="Gene3D" id="3.30.470.20">
    <property type="entry name" value="ATP-grasp fold, B domain"/>
    <property type="match status" value="1"/>
</dbReference>
<protein>
    <recommendedName>
        <fullName evidence="1">Tubulin--tyrosine ligase-like protein 12 SET-like domain-containing protein</fullName>
    </recommendedName>
</protein>